<reference evidence="2" key="1">
    <citation type="journal article" date="2019" name="Int. J. Syst. Evol. Microbiol.">
        <title>The Global Catalogue of Microorganisms (GCM) 10K type strain sequencing project: providing services to taxonomists for standard genome sequencing and annotation.</title>
        <authorList>
            <consortium name="The Broad Institute Genomics Platform"/>
            <consortium name="The Broad Institute Genome Sequencing Center for Infectious Disease"/>
            <person name="Wu L."/>
            <person name="Ma J."/>
        </authorList>
    </citation>
    <scope>NUCLEOTIDE SEQUENCE [LARGE SCALE GENOMIC DNA]</scope>
    <source>
        <strain evidence="2">JCM 17224</strain>
    </source>
</reference>
<sequence>MEKLRIVVGGFIGLYPTGGVTWDYLQYPLGFQLLGHDVFYIEDTGQYPTYRKTDRPLDDPFDTVTYLQKTMQEFGLSQRWAYRDTFNGKCYGMSLAQVMEICATADIFINVSDATIYREEYLKIPTRILLDSDPMFTQVQTTEVESIDLRYHTAKIPMSCYTHYFSFGENIGAENCRIPTLDINWLPTRQPICFDYWNKQAMSAQTCKLSFSTVMNWSTRTKLFFEKEEWGQKDVEFKKFIDLPKMFDDINFKIILAVSAGFKKNVNPSHIENYGWKVLDPMDVIATTHDYKRFIQSSSAEFSAAKETYVKSNSGWFSGRSACYLAAGKPVVAQDTQWSKYIPSGEGLLACSDLTTASAAITDVIQDYPRHAKAAKSIGYEYFDSGKVLSHLLALVD</sequence>
<name>A0ABP7SN58_9BACT</name>
<keyword evidence="2" id="KW-1185">Reference proteome</keyword>
<organism evidence="1 2">
    <name type="scientific">Hymenobacter fastidiosus</name>
    <dbReference type="NCBI Taxonomy" id="486264"/>
    <lineage>
        <taxon>Bacteria</taxon>
        <taxon>Pseudomonadati</taxon>
        <taxon>Bacteroidota</taxon>
        <taxon>Cytophagia</taxon>
        <taxon>Cytophagales</taxon>
        <taxon>Hymenobacteraceae</taxon>
        <taxon>Hymenobacter</taxon>
    </lineage>
</organism>
<evidence type="ECO:0000313" key="2">
    <source>
        <dbReference type="Proteomes" id="UP001500567"/>
    </source>
</evidence>
<gene>
    <name evidence="1" type="ORF">GCM10022408_28840</name>
</gene>
<dbReference type="RefSeq" id="WP_345073944.1">
    <property type="nucleotide sequence ID" value="NZ_BAABDJ010000035.1"/>
</dbReference>
<proteinExistence type="predicted"/>
<evidence type="ECO:0000313" key="1">
    <source>
        <dbReference type="EMBL" id="GAA4013933.1"/>
    </source>
</evidence>
<protein>
    <recommendedName>
        <fullName evidence="3">Glycosyltransferase family 1 protein</fullName>
    </recommendedName>
</protein>
<evidence type="ECO:0008006" key="3">
    <source>
        <dbReference type="Google" id="ProtNLM"/>
    </source>
</evidence>
<accession>A0ABP7SN58</accession>
<dbReference type="EMBL" id="BAABDJ010000035">
    <property type="protein sequence ID" value="GAA4013933.1"/>
    <property type="molecule type" value="Genomic_DNA"/>
</dbReference>
<comment type="caution">
    <text evidence="1">The sequence shown here is derived from an EMBL/GenBank/DDBJ whole genome shotgun (WGS) entry which is preliminary data.</text>
</comment>
<dbReference type="Proteomes" id="UP001500567">
    <property type="component" value="Unassembled WGS sequence"/>
</dbReference>